<dbReference type="GO" id="GO:0035251">
    <property type="term" value="F:UDP-glucosyltransferase activity"/>
    <property type="evidence" value="ECO:0007669"/>
    <property type="project" value="TreeGrafter"/>
</dbReference>
<keyword evidence="8" id="KW-1185">Reference proteome</keyword>
<feature type="domain" description="Glycosyltransferase N-terminal" evidence="6">
    <location>
        <begin position="12"/>
        <end position="256"/>
    </location>
</feature>
<evidence type="ECO:0000256" key="4">
    <source>
        <dbReference type="RuleBase" id="RU003718"/>
    </source>
</evidence>
<dbReference type="EMBL" id="KE344693">
    <property type="protein sequence ID" value="EXB75926.1"/>
    <property type="molecule type" value="Genomic_DNA"/>
</dbReference>
<gene>
    <name evidence="7" type="ORF">L484_022603</name>
</gene>
<evidence type="ECO:0000256" key="3">
    <source>
        <dbReference type="ARBA" id="ARBA00022679"/>
    </source>
</evidence>
<accession>W9RIX4</accession>
<reference evidence="8" key="1">
    <citation type="submission" date="2013-01" db="EMBL/GenBank/DDBJ databases">
        <title>Draft Genome Sequence of a Mulberry Tree, Morus notabilis C.K. Schneid.</title>
        <authorList>
            <person name="He N."/>
            <person name="Zhao S."/>
        </authorList>
    </citation>
    <scope>NUCLEOTIDE SEQUENCE</scope>
</reference>
<proteinExistence type="inferred from homology"/>
<dbReference type="PANTHER" id="PTHR48047">
    <property type="entry name" value="GLYCOSYLTRANSFERASE"/>
    <property type="match status" value="1"/>
</dbReference>
<dbReference type="AlphaFoldDB" id="W9RIX4"/>
<dbReference type="FunFam" id="3.40.50.2000:FF:000071">
    <property type="entry name" value="Glycosyltransferase"/>
    <property type="match status" value="1"/>
</dbReference>
<evidence type="ECO:0000259" key="6">
    <source>
        <dbReference type="Pfam" id="PF26168"/>
    </source>
</evidence>
<evidence type="ECO:0000256" key="2">
    <source>
        <dbReference type="ARBA" id="ARBA00022676"/>
    </source>
</evidence>
<dbReference type="Gene3D" id="3.40.50.2000">
    <property type="entry name" value="Glycogen Phosphorylase B"/>
    <property type="match status" value="2"/>
</dbReference>
<dbReference type="OrthoDB" id="5835829at2759"/>
<dbReference type="FunFam" id="3.40.50.2000:FF:000047">
    <property type="entry name" value="Glycosyltransferase"/>
    <property type="match status" value="1"/>
</dbReference>
<dbReference type="eggNOG" id="KOG1192">
    <property type="taxonomic scope" value="Eukaryota"/>
</dbReference>
<organism evidence="7 8">
    <name type="scientific">Morus notabilis</name>
    <dbReference type="NCBI Taxonomy" id="981085"/>
    <lineage>
        <taxon>Eukaryota</taxon>
        <taxon>Viridiplantae</taxon>
        <taxon>Streptophyta</taxon>
        <taxon>Embryophyta</taxon>
        <taxon>Tracheophyta</taxon>
        <taxon>Spermatophyta</taxon>
        <taxon>Magnoliopsida</taxon>
        <taxon>eudicotyledons</taxon>
        <taxon>Gunneridae</taxon>
        <taxon>Pentapetalae</taxon>
        <taxon>rosids</taxon>
        <taxon>fabids</taxon>
        <taxon>Rosales</taxon>
        <taxon>Moraceae</taxon>
        <taxon>Moreae</taxon>
        <taxon>Morus</taxon>
    </lineage>
</organism>
<evidence type="ECO:0000313" key="8">
    <source>
        <dbReference type="Proteomes" id="UP000030645"/>
    </source>
</evidence>
<dbReference type="Pfam" id="PF00201">
    <property type="entry name" value="UDPGT"/>
    <property type="match status" value="1"/>
</dbReference>
<dbReference type="PROSITE" id="PS00375">
    <property type="entry name" value="UDPGT"/>
    <property type="match status" value="1"/>
</dbReference>
<dbReference type="Proteomes" id="UP000030645">
    <property type="component" value="Unassembled WGS sequence"/>
</dbReference>
<dbReference type="PANTHER" id="PTHR48047:SF182">
    <property type="entry name" value="GLYCOSYLTRANSFERASE"/>
    <property type="match status" value="1"/>
</dbReference>
<protein>
    <recommendedName>
        <fullName evidence="5">Glycosyltransferase</fullName>
        <ecNumber evidence="5">2.4.1.-</ecNumber>
    </recommendedName>
</protein>
<evidence type="ECO:0000256" key="5">
    <source>
        <dbReference type="RuleBase" id="RU362057"/>
    </source>
</evidence>
<keyword evidence="3 4" id="KW-0808">Transferase</keyword>
<evidence type="ECO:0000256" key="1">
    <source>
        <dbReference type="ARBA" id="ARBA00009995"/>
    </source>
</evidence>
<dbReference type="CDD" id="cd03784">
    <property type="entry name" value="GT1_Gtf-like"/>
    <property type="match status" value="1"/>
</dbReference>
<dbReference type="InterPro" id="IPR002213">
    <property type="entry name" value="UDP_glucos_trans"/>
</dbReference>
<dbReference type="KEGG" id="mnt:21405415"/>
<dbReference type="Pfam" id="PF26168">
    <property type="entry name" value="Glyco_transf_N"/>
    <property type="match status" value="1"/>
</dbReference>
<dbReference type="EC" id="2.4.1.-" evidence="5"/>
<sequence length="499" mass="55750">MATQVKTQKKLHFVIIPFMAQGHLIPLIDIARLLAKRNVTITIVTTPLNAIRFNSIIDRDIESGLPIQVLRLQFPNSDAELPDGCESIDTLPSLSLLKNFMHALGLLRQPFEQLFQELKPRPNCIVSDKNVLWSVDVASKFGVPRIVFDGLSCFAGSCIHSLHVSKVHESVVSESEPFVVPGLPDRIEITRAQLSGAFNPGPHHFFKLTREKVIEAEEGAYGVVVNSFEELELEYVKECKKTTKTAGKKVWCVGPVSFCNDDDLDKAQRGNLKASNNEEEYYLKWLDSWGPRSVIYACLGSLSRLIPPQQVELGLGLEESKRPFIWVIRGGYKSEEFEKWLKKDGFEERVKGRGLLIRGWAPQVLILSHPSIGAFLTHCGWNSTLEGICAGVPLVTWPMFAEQFYNEKFIVQISKIGVGVGAQKVVHNGDEQKFGVLVKRDQITEAIDKVMDAENDGEETRKRAQKLAEAAKRAVQEGGSSYVNITLLLEDIKNLCVTP</sequence>
<keyword evidence="2 4" id="KW-0328">Glycosyltransferase</keyword>
<dbReference type="InterPro" id="IPR035595">
    <property type="entry name" value="UDP_glycos_trans_CS"/>
</dbReference>
<evidence type="ECO:0000313" key="7">
    <source>
        <dbReference type="EMBL" id="EXB75926.1"/>
    </source>
</evidence>
<dbReference type="SUPFAM" id="SSF53756">
    <property type="entry name" value="UDP-Glycosyltransferase/glycogen phosphorylase"/>
    <property type="match status" value="1"/>
</dbReference>
<name>W9RIX4_9ROSA</name>
<dbReference type="InterPro" id="IPR058980">
    <property type="entry name" value="Glyco_transf_N"/>
</dbReference>
<dbReference type="STRING" id="981085.W9RIX4"/>
<comment type="similarity">
    <text evidence="1 4">Belongs to the UDP-glycosyltransferase family.</text>
</comment>